<evidence type="ECO:0000256" key="3">
    <source>
        <dbReference type="ARBA" id="ARBA00022729"/>
    </source>
</evidence>
<protein>
    <recommendedName>
        <fullName evidence="8">Outer membrane protein beta-barrel domain-containing protein</fullName>
    </recommendedName>
</protein>
<proteinExistence type="predicted"/>
<feature type="non-terminal residue" evidence="7">
    <location>
        <position position="1"/>
    </location>
</feature>
<evidence type="ECO:0000256" key="5">
    <source>
        <dbReference type="ARBA" id="ARBA00023237"/>
    </source>
</evidence>
<evidence type="ECO:0000256" key="2">
    <source>
        <dbReference type="ARBA" id="ARBA00022679"/>
    </source>
</evidence>
<evidence type="ECO:0000313" key="7">
    <source>
        <dbReference type="EMBL" id="VAW68467.1"/>
    </source>
</evidence>
<name>A0A3B0XYS4_9ZZZZ</name>
<dbReference type="GO" id="GO:0009279">
    <property type="term" value="C:cell outer membrane"/>
    <property type="evidence" value="ECO:0007669"/>
    <property type="project" value="UniProtKB-SubCell"/>
</dbReference>
<dbReference type="Pfam" id="PF07017">
    <property type="entry name" value="PagP"/>
    <property type="match status" value="1"/>
</dbReference>
<keyword evidence="2" id="KW-0808">Transferase</keyword>
<keyword evidence="6" id="KW-0012">Acyltransferase</keyword>
<evidence type="ECO:0000256" key="4">
    <source>
        <dbReference type="ARBA" id="ARBA00023136"/>
    </source>
</evidence>
<dbReference type="Gene3D" id="2.40.160.20">
    <property type="match status" value="1"/>
</dbReference>
<dbReference type="GO" id="GO:0016746">
    <property type="term" value="F:acyltransferase activity"/>
    <property type="evidence" value="ECO:0007669"/>
    <property type="project" value="UniProtKB-KW"/>
</dbReference>
<organism evidence="7">
    <name type="scientific">hydrothermal vent metagenome</name>
    <dbReference type="NCBI Taxonomy" id="652676"/>
    <lineage>
        <taxon>unclassified sequences</taxon>
        <taxon>metagenomes</taxon>
        <taxon>ecological metagenomes</taxon>
    </lineage>
</organism>
<sequence>GMFFLLCFLGVNKFTRLIEYIASGRGFLTTNRNTKFVEIFLINKINKHIKEGMFIIFCFFIITNICSYAMASELHFVVNGKSIHGNERVEKSYNESNTGAGLQYDFDETDKRIIPFINVGGFSDSNNNPSYYIGGGLMHRTKIRKKWLNFYIDAGVTAFLMSRKNVSDTLGGDGGIGVTPGLLPVLSIGTDVAAINLTYIPDSQITGSSVWFFQLKIKLDSF</sequence>
<dbReference type="AlphaFoldDB" id="A0A3B0XYS4"/>
<accession>A0A3B0XYS4</accession>
<evidence type="ECO:0000256" key="6">
    <source>
        <dbReference type="ARBA" id="ARBA00023315"/>
    </source>
</evidence>
<dbReference type="InterPro" id="IPR011250">
    <property type="entry name" value="OMP/PagP_B-barrel"/>
</dbReference>
<keyword evidence="3" id="KW-0732">Signal</keyword>
<gene>
    <name evidence="7" type="ORF">MNBD_GAMMA10-2034</name>
</gene>
<keyword evidence="5" id="KW-0998">Cell outer membrane</keyword>
<evidence type="ECO:0008006" key="8">
    <source>
        <dbReference type="Google" id="ProtNLM"/>
    </source>
</evidence>
<keyword evidence="4" id="KW-0472">Membrane</keyword>
<dbReference type="SUPFAM" id="SSF56925">
    <property type="entry name" value="OMPA-like"/>
    <property type="match status" value="1"/>
</dbReference>
<dbReference type="EMBL" id="UOFJ01000338">
    <property type="protein sequence ID" value="VAW68467.1"/>
    <property type="molecule type" value="Genomic_DNA"/>
</dbReference>
<dbReference type="InterPro" id="IPR009746">
    <property type="entry name" value="LipidA_acyl_PagP"/>
</dbReference>
<evidence type="ECO:0000256" key="1">
    <source>
        <dbReference type="ARBA" id="ARBA00004442"/>
    </source>
</evidence>
<reference evidence="7" key="1">
    <citation type="submission" date="2018-06" db="EMBL/GenBank/DDBJ databases">
        <authorList>
            <person name="Zhirakovskaya E."/>
        </authorList>
    </citation>
    <scope>NUCLEOTIDE SEQUENCE</scope>
</reference>
<comment type="subcellular location">
    <subcellularLocation>
        <location evidence="1">Cell outer membrane</location>
    </subcellularLocation>
</comment>